<evidence type="ECO:0000313" key="3">
    <source>
        <dbReference type="Proteomes" id="UP000799764"/>
    </source>
</evidence>
<dbReference type="AlphaFoldDB" id="A0A9P4PVF2"/>
<feature type="compositionally biased region" description="Basic residues" evidence="1">
    <location>
        <begin position="449"/>
        <end position="460"/>
    </location>
</feature>
<protein>
    <submittedName>
        <fullName evidence="2">Uncharacterized protein</fullName>
    </submittedName>
</protein>
<accession>A0A9P4PVF2</accession>
<name>A0A9P4PVF2_9PLEO</name>
<evidence type="ECO:0000256" key="1">
    <source>
        <dbReference type="SAM" id="MobiDB-lite"/>
    </source>
</evidence>
<organism evidence="2 3">
    <name type="scientific">Karstenula rhodostoma CBS 690.94</name>
    <dbReference type="NCBI Taxonomy" id="1392251"/>
    <lineage>
        <taxon>Eukaryota</taxon>
        <taxon>Fungi</taxon>
        <taxon>Dikarya</taxon>
        <taxon>Ascomycota</taxon>
        <taxon>Pezizomycotina</taxon>
        <taxon>Dothideomycetes</taxon>
        <taxon>Pleosporomycetidae</taxon>
        <taxon>Pleosporales</taxon>
        <taxon>Massarineae</taxon>
        <taxon>Didymosphaeriaceae</taxon>
        <taxon>Karstenula</taxon>
    </lineage>
</organism>
<reference evidence="2" key="1">
    <citation type="journal article" date="2020" name="Stud. Mycol.">
        <title>101 Dothideomycetes genomes: a test case for predicting lifestyles and emergence of pathogens.</title>
        <authorList>
            <person name="Haridas S."/>
            <person name="Albert R."/>
            <person name="Binder M."/>
            <person name="Bloem J."/>
            <person name="Labutti K."/>
            <person name="Salamov A."/>
            <person name="Andreopoulos B."/>
            <person name="Baker S."/>
            <person name="Barry K."/>
            <person name="Bills G."/>
            <person name="Bluhm B."/>
            <person name="Cannon C."/>
            <person name="Castanera R."/>
            <person name="Culley D."/>
            <person name="Daum C."/>
            <person name="Ezra D."/>
            <person name="Gonzalez J."/>
            <person name="Henrissat B."/>
            <person name="Kuo A."/>
            <person name="Liang C."/>
            <person name="Lipzen A."/>
            <person name="Lutzoni F."/>
            <person name="Magnuson J."/>
            <person name="Mondo S."/>
            <person name="Nolan M."/>
            <person name="Ohm R."/>
            <person name="Pangilinan J."/>
            <person name="Park H.-J."/>
            <person name="Ramirez L."/>
            <person name="Alfaro M."/>
            <person name="Sun H."/>
            <person name="Tritt A."/>
            <person name="Yoshinaga Y."/>
            <person name="Zwiers L.-H."/>
            <person name="Turgeon B."/>
            <person name="Goodwin S."/>
            <person name="Spatafora J."/>
            <person name="Crous P."/>
            <person name="Grigoriev I."/>
        </authorList>
    </citation>
    <scope>NUCLEOTIDE SEQUENCE</scope>
    <source>
        <strain evidence="2">CBS 690.94</strain>
    </source>
</reference>
<feature type="region of interest" description="Disordered" evidence="1">
    <location>
        <begin position="436"/>
        <end position="545"/>
    </location>
</feature>
<feature type="compositionally biased region" description="Acidic residues" evidence="1">
    <location>
        <begin position="575"/>
        <end position="601"/>
    </location>
</feature>
<feature type="region of interest" description="Disordered" evidence="1">
    <location>
        <begin position="241"/>
        <end position="266"/>
    </location>
</feature>
<evidence type="ECO:0000313" key="2">
    <source>
        <dbReference type="EMBL" id="KAF2451005.1"/>
    </source>
</evidence>
<keyword evidence="3" id="KW-1185">Reference proteome</keyword>
<sequence>MAACALIELPCRIGRHHPNVQTQGENVAIELPVGHERFRVAKQTATAIDRPTRPAERSTNHTASKSITIPILLSSRPNPSSFSRLLKERYRMARLQVPSRSMRLPTAKDQRARPKKAQSIPLTNRTKRRGRPPKASIRAATEQATHPKKCGGSLAQPIMIPEDDKPVFRPEKAPITYVDHLLWPSERLVTPEISSFQYTPADDRSPRIRVPPPVQEFCYGSSSKNNPILSYEQLPHTAIEVHKDGPRPRTGLQSSQPLSSPAASGSGWAYEQHELYEIVSSTPTRTTPMPILQRPIRDPSFFSPVSTRSQSVHTSVEEELSSDILELADIMNIQLRLKVARLLAIAPELPIRDLCNLLIGTKGNVGKARESMFRQAAWSTGLPPTLVHAKKVKPEVEDVLQYHSGREDAVMVHDSDGDDEEIMAKLEMDDPELWYDNGLLESPAPTIRNSKKTRLPKKNKAPPQFTLDRTNDFPMPPVEDHSIQSPSGKPDRRVSLSSPPLQAPTYPTPSDTSDTPVSEYRPSKGPVYSSHITSPKGPRSKARRSNSIDNVFVMLDTDMESDLDGIYEDSHQGADTEEDELTDEETAGDVDMEDLQEELDIDMSRPFGSSNVASEFGEP</sequence>
<dbReference type="OrthoDB" id="3798749at2759"/>
<dbReference type="Proteomes" id="UP000799764">
    <property type="component" value="Unassembled WGS sequence"/>
</dbReference>
<feature type="region of interest" description="Disordered" evidence="1">
    <location>
        <begin position="564"/>
        <end position="619"/>
    </location>
</feature>
<dbReference type="EMBL" id="MU001493">
    <property type="protein sequence ID" value="KAF2451005.1"/>
    <property type="molecule type" value="Genomic_DNA"/>
</dbReference>
<comment type="caution">
    <text evidence="2">The sequence shown here is derived from an EMBL/GenBank/DDBJ whole genome shotgun (WGS) entry which is preliminary data.</text>
</comment>
<gene>
    <name evidence="2" type="ORF">P171DRAFT_469140</name>
</gene>
<feature type="compositionally biased region" description="Low complexity" evidence="1">
    <location>
        <begin position="251"/>
        <end position="266"/>
    </location>
</feature>
<feature type="compositionally biased region" description="Low complexity" evidence="1">
    <location>
        <begin position="504"/>
        <end position="516"/>
    </location>
</feature>
<feature type="region of interest" description="Disordered" evidence="1">
    <location>
        <begin position="96"/>
        <end position="157"/>
    </location>
</feature>
<proteinExistence type="predicted"/>